<dbReference type="PROSITE" id="PS00028">
    <property type="entry name" value="ZINC_FINGER_C2H2_1"/>
    <property type="match status" value="1"/>
</dbReference>
<evidence type="ECO:0000313" key="2">
    <source>
        <dbReference type="EMBL" id="CAF0944455.1"/>
    </source>
</evidence>
<keyword evidence="4" id="KW-1185">Reference proteome</keyword>
<dbReference type="EMBL" id="CAJNOJ010000049">
    <property type="protein sequence ID" value="CAF0961145.1"/>
    <property type="molecule type" value="Genomic_DNA"/>
</dbReference>
<protein>
    <recommendedName>
        <fullName evidence="1">C2H2-type domain-containing protein</fullName>
    </recommendedName>
</protein>
<dbReference type="InterPro" id="IPR013087">
    <property type="entry name" value="Znf_C2H2_type"/>
</dbReference>
<evidence type="ECO:0000313" key="4">
    <source>
        <dbReference type="Proteomes" id="UP000663828"/>
    </source>
</evidence>
<evidence type="ECO:0000313" key="3">
    <source>
        <dbReference type="EMBL" id="CAF0961145.1"/>
    </source>
</evidence>
<dbReference type="AlphaFoldDB" id="A0A814DZK2"/>
<evidence type="ECO:0000313" key="5">
    <source>
        <dbReference type="Proteomes" id="UP000663852"/>
    </source>
</evidence>
<proteinExistence type="predicted"/>
<accession>A0A814DZK2</accession>
<dbReference type="EMBL" id="CAJNOR010000547">
    <property type="protein sequence ID" value="CAF0944455.1"/>
    <property type="molecule type" value="Genomic_DNA"/>
</dbReference>
<dbReference type="Proteomes" id="UP000663828">
    <property type="component" value="Unassembled WGS sequence"/>
</dbReference>
<comment type="caution">
    <text evidence="3">The sequence shown here is derived from an EMBL/GenBank/DDBJ whole genome shotgun (WGS) entry which is preliminary data.</text>
</comment>
<dbReference type="OrthoDB" id="10372487at2759"/>
<organism evidence="3 5">
    <name type="scientific">Adineta ricciae</name>
    <name type="common">Rotifer</name>
    <dbReference type="NCBI Taxonomy" id="249248"/>
    <lineage>
        <taxon>Eukaryota</taxon>
        <taxon>Metazoa</taxon>
        <taxon>Spiralia</taxon>
        <taxon>Gnathifera</taxon>
        <taxon>Rotifera</taxon>
        <taxon>Eurotatoria</taxon>
        <taxon>Bdelloidea</taxon>
        <taxon>Adinetida</taxon>
        <taxon>Adinetidae</taxon>
        <taxon>Adineta</taxon>
    </lineage>
</organism>
<gene>
    <name evidence="3" type="ORF">EDS130_LOCUS12860</name>
    <name evidence="2" type="ORF">XAT740_LOCUS10306</name>
</gene>
<feature type="domain" description="C2H2-type" evidence="1">
    <location>
        <begin position="257"/>
        <end position="279"/>
    </location>
</feature>
<name>A0A814DZK2_ADIRI</name>
<evidence type="ECO:0000259" key="1">
    <source>
        <dbReference type="PROSITE" id="PS00028"/>
    </source>
</evidence>
<reference evidence="3" key="1">
    <citation type="submission" date="2021-02" db="EMBL/GenBank/DDBJ databases">
        <authorList>
            <person name="Nowell W R."/>
        </authorList>
    </citation>
    <scope>NUCLEOTIDE SEQUENCE</scope>
</reference>
<dbReference type="Proteomes" id="UP000663852">
    <property type="component" value="Unassembled WGS sequence"/>
</dbReference>
<sequence>MTKQRAIIILFDCEDRRASLFGDISVFQQIPSNCECCLFWNKNNQALTNKFDQLRDNNKQVYLYPSNIDKTSKSVIDALTHVVNQYLYRHRSIIIVHSQGDIYNEIVQKFNAYCSQNIILDRKIQYSGVQALRDVFAELDNQDKKTISKQQPKAPTSQSQTKYGQYCLKRSRYFGTTNGLNQHNTAIHESKPSGYICSCSFKCRTQAEFNRHQRQRREIVDDQGVVISCLNTGEPVEIYVTPDSEALIFLGGKMNACVFECHRQWFTPTALMRHFKGVHENQIDIRIRCCDDDIMYTPDEFRAHIESQHYLTDFE</sequence>